<sequence>MKAKFDGLTEKEREVIKEQAQKAMEEYFEALRRYNELYEDTYKQDKLTTTKSVDILQSRILELIGKFCNPILNFISKYL</sequence>
<dbReference type="Proteomes" id="UP000544054">
    <property type="component" value="Unassembled WGS sequence"/>
</dbReference>
<name>A0A7Y0AMP0_9FLAO</name>
<dbReference type="EMBL" id="JABBGI010000010">
    <property type="protein sequence ID" value="NML70052.1"/>
    <property type="molecule type" value="Genomic_DNA"/>
</dbReference>
<dbReference type="AlphaFoldDB" id="A0A7Y0AMP0"/>
<evidence type="ECO:0000313" key="1">
    <source>
        <dbReference type="EMBL" id="NML70052.1"/>
    </source>
</evidence>
<organism evidence="1 2">
    <name type="scientific">Chryseobacterium antibioticum</name>
    <dbReference type="NCBI Taxonomy" id="2728847"/>
    <lineage>
        <taxon>Bacteria</taxon>
        <taxon>Pseudomonadati</taxon>
        <taxon>Bacteroidota</taxon>
        <taxon>Flavobacteriia</taxon>
        <taxon>Flavobacteriales</taxon>
        <taxon>Weeksellaceae</taxon>
        <taxon>Chryseobacterium group</taxon>
        <taxon>Chryseobacterium</taxon>
    </lineage>
</organism>
<evidence type="ECO:0000313" key="2">
    <source>
        <dbReference type="Proteomes" id="UP000544054"/>
    </source>
</evidence>
<dbReference type="RefSeq" id="WP_169234591.1">
    <property type="nucleotide sequence ID" value="NZ_JABBGI010000010.1"/>
</dbReference>
<accession>A0A7Y0AMP0</accession>
<gene>
    <name evidence="1" type="ORF">HHL23_09585</name>
</gene>
<comment type="caution">
    <text evidence="1">The sequence shown here is derived from an EMBL/GenBank/DDBJ whole genome shotgun (WGS) entry which is preliminary data.</text>
</comment>
<reference evidence="1 2" key="1">
    <citation type="submission" date="2020-04" db="EMBL/GenBank/DDBJ databases">
        <title>Chryseobacterium sp. RP-3-3 sp. nov., isolated from Jeju soil.</title>
        <authorList>
            <person name="Dahal R.H."/>
        </authorList>
    </citation>
    <scope>NUCLEOTIDE SEQUENCE [LARGE SCALE GENOMIC DNA]</scope>
    <source>
        <strain evidence="1 2">RP-3-3</strain>
    </source>
</reference>
<protein>
    <submittedName>
        <fullName evidence="1">Uncharacterized protein</fullName>
    </submittedName>
</protein>
<keyword evidence="2" id="KW-1185">Reference proteome</keyword>
<proteinExistence type="predicted"/>